<dbReference type="OrthoDB" id="206423at2157"/>
<proteinExistence type="predicted"/>
<feature type="transmembrane region" description="Helical" evidence="1">
    <location>
        <begin position="30"/>
        <end position="49"/>
    </location>
</feature>
<evidence type="ECO:0000313" key="3">
    <source>
        <dbReference type="Proteomes" id="UP000434101"/>
    </source>
</evidence>
<keyword evidence="1" id="KW-0472">Membrane</keyword>
<comment type="caution">
    <text evidence="2">The sequence shown here is derived from an EMBL/GenBank/DDBJ whole genome shotgun (WGS) entry which is preliminary data.</text>
</comment>
<evidence type="ECO:0000256" key="1">
    <source>
        <dbReference type="SAM" id="Phobius"/>
    </source>
</evidence>
<keyword evidence="3" id="KW-1185">Reference proteome</keyword>
<sequence>MGTRTDAGLAVLVLVAAGIAFLVVEATVWWPAIVIGGLGTIGFELVAFRDPDTVREYWERPVVQFVSVILALVGVAVGARVAPSSVLSFVCGSLLAYLGFLAAVAVVRRTS</sequence>
<protein>
    <submittedName>
        <fullName evidence="2">Uncharacterized protein</fullName>
    </submittedName>
</protein>
<feature type="transmembrane region" description="Helical" evidence="1">
    <location>
        <begin position="85"/>
        <end position="107"/>
    </location>
</feature>
<keyword evidence="1" id="KW-1133">Transmembrane helix</keyword>
<dbReference type="Proteomes" id="UP000434101">
    <property type="component" value="Unassembled WGS sequence"/>
</dbReference>
<reference evidence="2 3" key="1">
    <citation type="submission" date="2020-01" db="EMBL/GenBank/DDBJ databases">
        <title>Natronorubrum sp. JWXQ-INN 674 isolated from Inner Mongolia Autonomous Region of China.</title>
        <authorList>
            <person name="Xue Q."/>
        </authorList>
    </citation>
    <scope>NUCLEOTIDE SEQUENCE [LARGE SCALE GENOMIC DNA]</scope>
    <source>
        <strain evidence="2 3">JWXQ-INN-674</strain>
    </source>
</reference>
<dbReference type="EMBL" id="WUYX01000019">
    <property type="protein sequence ID" value="MXV61397.1"/>
    <property type="molecule type" value="Genomic_DNA"/>
</dbReference>
<feature type="transmembrane region" description="Helical" evidence="1">
    <location>
        <begin position="7"/>
        <end position="24"/>
    </location>
</feature>
<keyword evidence="1" id="KW-0812">Transmembrane</keyword>
<feature type="transmembrane region" description="Helical" evidence="1">
    <location>
        <begin position="61"/>
        <end position="79"/>
    </location>
</feature>
<organism evidence="2 3">
    <name type="scientific">Natronorubrum halalkaliphilum</name>
    <dbReference type="NCBI Taxonomy" id="2691917"/>
    <lineage>
        <taxon>Archaea</taxon>
        <taxon>Methanobacteriati</taxon>
        <taxon>Methanobacteriota</taxon>
        <taxon>Stenosarchaea group</taxon>
        <taxon>Halobacteria</taxon>
        <taxon>Halobacteriales</taxon>
        <taxon>Natrialbaceae</taxon>
        <taxon>Natronorubrum</taxon>
    </lineage>
</organism>
<evidence type="ECO:0000313" key="2">
    <source>
        <dbReference type="EMBL" id="MXV61397.1"/>
    </source>
</evidence>
<gene>
    <name evidence="2" type="ORF">GS429_04820</name>
</gene>
<dbReference type="AlphaFoldDB" id="A0A6B0VJT6"/>
<accession>A0A6B0VJT6</accession>
<dbReference type="RefSeq" id="WP_160063245.1">
    <property type="nucleotide sequence ID" value="NZ_WUYX01000019.1"/>
</dbReference>
<name>A0A6B0VJT6_9EURY</name>